<comment type="caution">
    <text evidence="2">The sequence shown here is derived from an EMBL/GenBank/DDBJ whole genome shotgun (WGS) entry which is preliminary data.</text>
</comment>
<keyword evidence="3" id="KW-1185">Reference proteome</keyword>
<protein>
    <submittedName>
        <fullName evidence="2">Uncharacterized protein</fullName>
    </submittedName>
</protein>
<dbReference type="Proteomes" id="UP001623600">
    <property type="component" value="Unassembled WGS sequence"/>
</dbReference>
<dbReference type="EMBL" id="JBJIAB010000035">
    <property type="protein sequence ID" value="MFL0167505.1"/>
    <property type="molecule type" value="Genomic_DNA"/>
</dbReference>
<evidence type="ECO:0000313" key="2">
    <source>
        <dbReference type="EMBL" id="MFL0167505.1"/>
    </source>
</evidence>
<gene>
    <name evidence="2" type="ORF">ACJDTP_20765</name>
</gene>
<proteinExistence type="predicted"/>
<accession>A0ABW8SBJ3</accession>
<sequence>MSRVQNLEEQVADVKNELASRKYEEFEDDIDDSVNEQEEFTRSQARDKAMKIIQSKFPNYLVEKASRKEGSGIKIIKADKNSKRAIIIKFYHSKIHEDKNGLDHAWHTINLDEIIGTIYDFCLFSVVDKNGDWNFFIYEPDELGFYRDENRSTNSELFHLYFSIKDGKAVEIREKTIDVTDHLNNWNVLK</sequence>
<keyword evidence="1" id="KW-0175">Coiled coil</keyword>
<feature type="coiled-coil region" evidence="1">
    <location>
        <begin position="4"/>
        <end position="36"/>
    </location>
</feature>
<organism evidence="2 3">
    <name type="scientific">Candidatus Clostridium helianthi</name>
    <dbReference type="NCBI Taxonomy" id="3381660"/>
    <lineage>
        <taxon>Bacteria</taxon>
        <taxon>Bacillati</taxon>
        <taxon>Bacillota</taxon>
        <taxon>Clostridia</taxon>
        <taxon>Eubacteriales</taxon>
        <taxon>Clostridiaceae</taxon>
        <taxon>Clostridium</taxon>
    </lineage>
</organism>
<reference evidence="2 3" key="1">
    <citation type="submission" date="2024-11" db="EMBL/GenBank/DDBJ databases">
        <authorList>
            <person name="Heng Y.C."/>
            <person name="Lim A.C.H."/>
            <person name="Lee J.K.Y."/>
            <person name="Kittelmann S."/>
        </authorList>
    </citation>
    <scope>NUCLEOTIDE SEQUENCE [LARGE SCALE GENOMIC DNA]</scope>
    <source>
        <strain evidence="2 3">WILCCON 0112</strain>
    </source>
</reference>
<name>A0ABW8SBJ3_9CLOT</name>
<evidence type="ECO:0000313" key="3">
    <source>
        <dbReference type="Proteomes" id="UP001623600"/>
    </source>
</evidence>
<evidence type="ECO:0000256" key="1">
    <source>
        <dbReference type="SAM" id="Coils"/>
    </source>
</evidence>